<evidence type="ECO:0000313" key="3">
    <source>
        <dbReference type="Proteomes" id="UP001596016"/>
    </source>
</evidence>
<protein>
    <submittedName>
        <fullName evidence="2">Uncharacterized protein</fullName>
    </submittedName>
</protein>
<proteinExistence type="predicted"/>
<accession>A0ABW0GTT3</accession>
<evidence type="ECO:0000313" key="2">
    <source>
        <dbReference type="EMBL" id="MFC5384671.1"/>
    </source>
</evidence>
<feature type="non-terminal residue" evidence="2">
    <location>
        <position position="1"/>
    </location>
</feature>
<feature type="compositionally biased region" description="Basic residues" evidence="1">
    <location>
        <begin position="25"/>
        <end position="34"/>
    </location>
</feature>
<reference evidence="3" key="1">
    <citation type="journal article" date="2019" name="Int. J. Syst. Evol. Microbiol.">
        <title>The Global Catalogue of Microorganisms (GCM) 10K type strain sequencing project: providing services to taxonomists for standard genome sequencing and annotation.</title>
        <authorList>
            <consortium name="The Broad Institute Genomics Platform"/>
            <consortium name="The Broad Institute Genome Sequencing Center for Infectious Disease"/>
            <person name="Wu L."/>
            <person name="Ma J."/>
        </authorList>
    </citation>
    <scope>NUCLEOTIDE SEQUENCE [LARGE SCALE GENOMIC DNA]</scope>
    <source>
        <strain evidence="3">CGMCC 4.1415</strain>
    </source>
</reference>
<feature type="region of interest" description="Disordered" evidence="1">
    <location>
        <begin position="1"/>
        <end position="59"/>
    </location>
</feature>
<dbReference type="EMBL" id="JBHSLL010000007">
    <property type="protein sequence ID" value="MFC5384671.1"/>
    <property type="molecule type" value="Genomic_DNA"/>
</dbReference>
<organism evidence="2 3">
    <name type="scientific">Aquamicrobium segne</name>
    <dbReference type="NCBI Taxonomy" id="469547"/>
    <lineage>
        <taxon>Bacteria</taxon>
        <taxon>Pseudomonadati</taxon>
        <taxon>Pseudomonadota</taxon>
        <taxon>Alphaproteobacteria</taxon>
        <taxon>Hyphomicrobiales</taxon>
        <taxon>Phyllobacteriaceae</taxon>
        <taxon>Aquamicrobium</taxon>
    </lineage>
</organism>
<name>A0ABW0GTT3_9HYPH</name>
<sequence length="91" mass="9963">GRTIEAKPVSGQTCQIEPQKGPVTRLKKRTRGHGVRTPTPHPDEIRLETSSSTASSQPALSILTTNDILARSPDRNLRWRLCAVTSVAEPH</sequence>
<dbReference type="Proteomes" id="UP001596016">
    <property type="component" value="Unassembled WGS sequence"/>
</dbReference>
<evidence type="ECO:0000256" key="1">
    <source>
        <dbReference type="SAM" id="MobiDB-lite"/>
    </source>
</evidence>
<dbReference type="RefSeq" id="WP_378227518.1">
    <property type="nucleotide sequence ID" value="NZ_JBHSLL010000007.1"/>
</dbReference>
<keyword evidence="3" id="KW-1185">Reference proteome</keyword>
<comment type="caution">
    <text evidence="2">The sequence shown here is derived from an EMBL/GenBank/DDBJ whole genome shotgun (WGS) entry which is preliminary data.</text>
</comment>
<gene>
    <name evidence="2" type="ORF">ACFPLB_01695</name>
</gene>